<evidence type="ECO:0000313" key="12">
    <source>
        <dbReference type="Proteomes" id="UP000012128"/>
    </source>
</evidence>
<organism evidence="11 12">
    <name type="scientific">Leptospira interrogans str. 2006001854</name>
    <dbReference type="NCBI Taxonomy" id="1001590"/>
    <lineage>
        <taxon>Bacteria</taxon>
        <taxon>Pseudomonadati</taxon>
        <taxon>Spirochaetota</taxon>
        <taxon>Spirochaetia</taxon>
        <taxon>Leptospirales</taxon>
        <taxon>Leptospiraceae</taxon>
        <taxon>Leptospira</taxon>
    </lineage>
</organism>
<dbReference type="PROSITE" id="PS50109">
    <property type="entry name" value="HIS_KIN"/>
    <property type="match status" value="1"/>
</dbReference>
<dbReference type="GO" id="GO:0005524">
    <property type="term" value="F:ATP binding"/>
    <property type="evidence" value="ECO:0007669"/>
    <property type="project" value="UniProtKB-KW"/>
</dbReference>
<dbReference type="AlphaFoldDB" id="M6GD94"/>
<dbReference type="GO" id="GO:0000155">
    <property type="term" value="F:phosphorelay sensor kinase activity"/>
    <property type="evidence" value="ECO:0007669"/>
    <property type="project" value="InterPro"/>
</dbReference>
<proteinExistence type="predicted"/>
<evidence type="ECO:0000256" key="5">
    <source>
        <dbReference type="ARBA" id="ARBA00022741"/>
    </source>
</evidence>
<dbReference type="EMBL" id="AFLW02000078">
    <property type="protein sequence ID" value="EMM82740.1"/>
    <property type="molecule type" value="Genomic_DNA"/>
</dbReference>
<dbReference type="Pfam" id="PF00512">
    <property type="entry name" value="HisKA"/>
    <property type="match status" value="1"/>
</dbReference>
<evidence type="ECO:0000313" key="11">
    <source>
        <dbReference type="EMBL" id="EMM82740.1"/>
    </source>
</evidence>
<evidence type="ECO:0000259" key="10">
    <source>
        <dbReference type="PROSITE" id="PS50109"/>
    </source>
</evidence>
<keyword evidence="7" id="KW-0067">ATP-binding</keyword>
<dbReference type="InterPro" id="IPR036097">
    <property type="entry name" value="HisK_dim/P_sf"/>
</dbReference>
<accession>M6GD94</accession>
<protein>
    <recommendedName>
        <fullName evidence="3">histidine kinase</fullName>
        <ecNumber evidence="3">2.7.13.3</ecNumber>
    </recommendedName>
</protein>
<evidence type="ECO:0000256" key="9">
    <source>
        <dbReference type="ARBA" id="ARBA00023136"/>
    </source>
</evidence>
<keyword evidence="9" id="KW-0472">Membrane</keyword>
<dbReference type="PANTHER" id="PTHR43047">
    <property type="entry name" value="TWO-COMPONENT HISTIDINE PROTEIN KINASE"/>
    <property type="match status" value="1"/>
</dbReference>
<evidence type="ECO:0000256" key="2">
    <source>
        <dbReference type="ARBA" id="ARBA00004370"/>
    </source>
</evidence>
<dbReference type="InterPro" id="IPR003661">
    <property type="entry name" value="HisK_dim/P_dom"/>
</dbReference>
<dbReference type="EC" id="2.7.13.3" evidence="3"/>
<keyword evidence="6 11" id="KW-0418">Kinase</keyword>
<dbReference type="PANTHER" id="PTHR43047:SF72">
    <property type="entry name" value="OSMOSENSING HISTIDINE PROTEIN KINASE SLN1"/>
    <property type="match status" value="1"/>
</dbReference>
<keyword evidence="5" id="KW-0547">Nucleotide-binding</keyword>
<comment type="catalytic activity">
    <reaction evidence="1">
        <text>ATP + protein L-histidine = ADP + protein N-phospho-L-histidine.</text>
        <dbReference type="EC" id="2.7.13.3"/>
    </reaction>
</comment>
<name>M6GD94_LEPIR</name>
<dbReference type="FunFam" id="1.10.287.130:FF:000038">
    <property type="entry name" value="Sensory transduction histidine kinase"/>
    <property type="match status" value="1"/>
</dbReference>
<dbReference type="CDD" id="cd00082">
    <property type="entry name" value="HisKA"/>
    <property type="match status" value="1"/>
</dbReference>
<comment type="caution">
    <text evidence="11">The sequence shown here is derived from an EMBL/GenBank/DDBJ whole genome shotgun (WGS) entry which is preliminary data.</text>
</comment>
<keyword evidence="8" id="KW-0902">Two-component regulatory system</keyword>
<dbReference type="Proteomes" id="UP000012128">
    <property type="component" value="Unassembled WGS sequence"/>
</dbReference>
<dbReference type="Gene3D" id="1.10.287.130">
    <property type="match status" value="1"/>
</dbReference>
<evidence type="ECO:0000256" key="4">
    <source>
        <dbReference type="ARBA" id="ARBA00022679"/>
    </source>
</evidence>
<comment type="subcellular location">
    <subcellularLocation>
        <location evidence="2">Membrane</location>
    </subcellularLocation>
</comment>
<dbReference type="GO" id="GO:0005886">
    <property type="term" value="C:plasma membrane"/>
    <property type="evidence" value="ECO:0007669"/>
    <property type="project" value="TreeGrafter"/>
</dbReference>
<dbReference type="SUPFAM" id="SSF47384">
    <property type="entry name" value="Homodimeric domain of signal transducing histidine kinase"/>
    <property type="match status" value="1"/>
</dbReference>
<reference evidence="11 12" key="1">
    <citation type="submission" date="2013-01" db="EMBL/GenBank/DDBJ databases">
        <authorList>
            <person name="Harkins D.M."/>
            <person name="Durkin A.S."/>
            <person name="Brinkac L.M."/>
            <person name="Haft D.H."/>
            <person name="Selengut J.D."/>
            <person name="Sanka R."/>
            <person name="DePew J."/>
            <person name="Purushe J."/>
            <person name="Hospenthal D.R."/>
            <person name="Murray C.K."/>
            <person name="Pimentel G."/>
            <person name="Wasfy M."/>
            <person name="Parker T."/>
            <person name="Miller R.S."/>
            <person name="Vinetz J.M."/>
            <person name="Sutton G.G."/>
            <person name="Nierman W.C."/>
            <person name="Fouts D.E."/>
        </authorList>
    </citation>
    <scope>NUCLEOTIDE SEQUENCE [LARGE SCALE GENOMIC DNA]</scope>
    <source>
        <strain evidence="11 12">2006001854</strain>
    </source>
</reference>
<evidence type="ECO:0000256" key="6">
    <source>
        <dbReference type="ARBA" id="ARBA00022777"/>
    </source>
</evidence>
<dbReference type="SMART" id="SM00388">
    <property type="entry name" value="HisKA"/>
    <property type="match status" value="1"/>
</dbReference>
<evidence type="ECO:0000256" key="8">
    <source>
        <dbReference type="ARBA" id="ARBA00023012"/>
    </source>
</evidence>
<keyword evidence="4" id="KW-0808">Transferase</keyword>
<feature type="domain" description="Histidine kinase" evidence="10">
    <location>
        <begin position="53"/>
        <end position="147"/>
    </location>
</feature>
<dbReference type="InterPro" id="IPR005467">
    <property type="entry name" value="His_kinase_dom"/>
</dbReference>
<dbReference type="GO" id="GO:0009927">
    <property type="term" value="F:histidine phosphotransfer kinase activity"/>
    <property type="evidence" value="ECO:0007669"/>
    <property type="project" value="TreeGrafter"/>
</dbReference>
<evidence type="ECO:0000256" key="1">
    <source>
        <dbReference type="ARBA" id="ARBA00000085"/>
    </source>
</evidence>
<gene>
    <name evidence="11" type="ORF">LEP1GSC037_4417</name>
</gene>
<evidence type="ECO:0000256" key="7">
    <source>
        <dbReference type="ARBA" id="ARBA00022840"/>
    </source>
</evidence>
<evidence type="ECO:0000256" key="3">
    <source>
        <dbReference type="ARBA" id="ARBA00012438"/>
    </source>
</evidence>
<sequence>MISVFLERKNILEELKVHREKLEVLVSQRTEELNLQKEMAEKANKAKSEFLANMSHELRTPLNSIIGFSRLMQFPEGMERENRYLDLIFHSGVHLLNIINDILDLSRIEADKLVLNESDFDLKELISTSVEMILGEAITKKLEMTFEFFLKTPTLKLERIQNGFDK</sequence>